<reference evidence="19" key="1">
    <citation type="submission" date="2023-07" db="EMBL/GenBank/DDBJ databases">
        <title>Black Yeasts Isolated from many extreme environments.</title>
        <authorList>
            <person name="Coleine C."/>
            <person name="Stajich J.E."/>
            <person name="Selbmann L."/>
        </authorList>
    </citation>
    <scope>NUCLEOTIDE SEQUENCE</scope>
    <source>
        <strain evidence="19">CCFEE 5485</strain>
    </source>
</reference>
<comment type="function">
    <text evidence="14">Rnase which modulates cell survival under stress conditions. Released from the vacuole to the cytoplasm during stress to promote tRNA and rRNA cleavage and to activate separately a downstream pathway that promotes cell death. Involved in cell size, vacuolar morphology and growth at high temperatures and high salt concentration.</text>
</comment>
<evidence type="ECO:0000256" key="2">
    <source>
        <dbReference type="ARBA" id="ARBA00004496"/>
    </source>
</evidence>
<dbReference type="PANTHER" id="PTHR11240:SF22">
    <property type="entry name" value="RIBONUCLEASE T2"/>
    <property type="match status" value="1"/>
</dbReference>
<keyword evidence="12" id="KW-0325">Glycoprotein</keyword>
<keyword evidence="8" id="KW-0732">Signal</keyword>
<evidence type="ECO:0000313" key="20">
    <source>
        <dbReference type="Proteomes" id="UP001274830"/>
    </source>
</evidence>
<keyword evidence="7" id="KW-0540">Nuclease</keyword>
<dbReference type="GO" id="GO:0003723">
    <property type="term" value="F:RNA binding"/>
    <property type="evidence" value="ECO:0007669"/>
    <property type="project" value="InterPro"/>
</dbReference>
<dbReference type="SUPFAM" id="SSF55895">
    <property type="entry name" value="Ribonuclease Rh-like"/>
    <property type="match status" value="1"/>
</dbReference>
<dbReference type="GO" id="GO:0005576">
    <property type="term" value="C:extracellular region"/>
    <property type="evidence" value="ECO:0007669"/>
    <property type="project" value="TreeGrafter"/>
</dbReference>
<dbReference type="GO" id="GO:0016787">
    <property type="term" value="F:hydrolase activity"/>
    <property type="evidence" value="ECO:0007669"/>
    <property type="project" value="UniProtKB-KW"/>
</dbReference>
<feature type="domain" description="RNase T2-like C-terminal" evidence="18">
    <location>
        <begin position="303"/>
        <end position="432"/>
    </location>
</feature>
<feature type="active site" evidence="16">
    <location>
        <position position="97"/>
    </location>
</feature>
<dbReference type="GO" id="GO:0033897">
    <property type="term" value="F:ribonuclease T2 activity"/>
    <property type="evidence" value="ECO:0007669"/>
    <property type="project" value="UniProtKB-EC"/>
</dbReference>
<dbReference type="PROSITE" id="PS00531">
    <property type="entry name" value="RNASE_T2_2"/>
    <property type="match status" value="1"/>
</dbReference>
<evidence type="ECO:0000256" key="5">
    <source>
        <dbReference type="ARBA" id="ARBA00022490"/>
    </source>
</evidence>
<dbReference type="InterPro" id="IPR001568">
    <property type="entry name" value="RNase_T2-like"/>
</dbReference>
<gene>
    <name evidence="19" type="primary">RBT7_2</name>
    <name evidence="19" type="ORF">LTR78_008722</name>
</gene>
<dbReference type="InterPro" id="IPR057328">
    <property type="entry name" value="RNaseT2L_C"/>
</dbReference>
<dbReference type="Proteomes" id="UP001274830">
    <property type="component" value="Unassembled WGS sequence"/>
</dbReference>
<feature type="active site" evidence="16">
    <location>
        <position position="155"/>
    </location>
</feature>
<evidence type="ECO:0000256" key="6">
    <source>
        <dbReference type="ARBA" id="ARBA00022554"/>
    </source>
</evidence>
<dbReference type="Pfam" id="PF00445">
    <property type="entry name" value="Ribonuclease_T2"/>
    <property type="match status" value="1"/>
</dbReference>
<dbReference type="EC" id="4.6.1.19" evidence="4"/>
<dbReference type="CDD" id="cd01061">
    <property type="entry name" value="RNase_T2_euk"/>
    <property type="match status" value="1"/>
</dbReference>
<name>A0AAE0WIW8_9PEZI</name>
<comment type="subcellular location">
    <subcellularLocation>
        <location evidence="2">Cytoplasm</location>
    </subcellularLocation>
    <subcellularLocation>
        <location evidence="1">Vacuole lumen</location>
    </subcellularLocation>
</comment>
<dbReference type="Gene3D" id="3.90.730.10">
    <property type="entry name" value="Ribonuclease T2-like"/>
    <property type="match status" value="1"/>
</dbReference>
<dbReference type="Pfam" id="PF25488">
    <property type="entry name" value="RNaseT2L_C"/>
    <property type="match status" value="1"/>
</dbReference>
<evidence type="ECO:0000256" key="1">
    <source>
        <dbReference type="ARBA" id="ARBA00004410"/>
    </source>
</evidence>
<evidence type="ECO:0000256" key="8">
    <source>
        <dbReference type="ARBA" id="ARBA00022729"/>
    </source>
</evidence>
<accession>A0AAE0WIW8</accession>
<feature type="active site" evidence="16">
    <location>
        <position position="159"/>
    </location>
</feature>
<keyword evidence="9" id="KW-0255">Endonuclease</keyword>
<dbReference type="FunFam" id="3.90.730.10:FF:000004">
    <property type="entry name" value="Ribonuclease T2-like"/>
    <property type="match status" value="1"/>
</dbReference>
<evidence type="ECO:0000256" key="12">
    <source>
        <dbReference type="ARBA" id="ARBA00023180"/>
    </source>
</evidence>
<dbReference type="InterPro" id="IPR033130">
    <property type="entry name" value="RNase_T2_His_AS_2"/>
</dbReference>
<evidence type="ECO:0000256" key="15">
    <source>
        <dbReference type="ARBA" id="ARBA00071169"/>
    </source>
</evidence>
<dbReference type="PROSITE" id="PS00530">
    <property type="entry name" value="RNASE_T2_1"/>
    <property type="match status" value="1"/>
</dbReference>
<evidence type="ECO:0000256" key="17">
    <source>
        <dbReference type="RuleBase" id="RU004328"/>
    </source>
</evidence>
<evidence type="ECO:0000256" key="4">
    <source>
        <dbReference type="ARBA" id="ARBA00012571"/>
    </source>
</evidence>
<dbReference type="EMBL" id="JAUTXT010000043">
    <property type="protein sequence ID" value="KAK3671444.1"/>
    <property type="molecule type" value="Genomic_DNA"/>
</dbReference>
<sequence length="434" mass="47404">MDTIIDRLPSLRTLRNIALSTLGFTQQILESSDNRPIIPAPHHLEPYATCSNPQLSCHVNPIPDNLCCFNHPGGALLQTQFWDTHPVTGPQDSWTIHGLWPDNCDGTYEANCDDERAYRNISAILKSSGANGLLDFMQEYWVSDSGSSEHFWEHEWSKHGTCISTLRPECYGDYQPTEEVPIFFNRTAGLFKSLPTYEWLSDAGIVPSSRTTYSTAQIQAALAAKHGGRDVYLGCRSGQLNEVWYFFNVAGSLQTGSFEPSEVVGVSSKCPATGIKYLPKGSGVQPTRTATEPVPLPTSTGPAFSGKGYLNVFTGGNQKGCLIGAGKWYTTGSCASFTTSPVSSEHSEAKHVKRGGGAFTLKSRKGDCGIVKGALTCGNSVRHPSTFSSDGKMLMFERNRTFYADAVPRGWKQGTVYTEAGDHSTNLSIEWRNL</sequence>
<dbReference type="GO" id="GO:0006401">
    <property type="term" value="P:RNA catabolic process"/>
    <property type="evidence" value="ECO:0007669"/>
    <property type="project" value="UniProtKB-ARBA"/>
</dbReference>
<keyword evidence="20" id="KW-1185">Reference proteome</keyword>
<dbReference type="AlphaFoldDB" id="A0AAE0WIW8"/>
<evidence type="ECO:0000256" key="11">
    <source>
        <dbReference type="ARBA" id="ARBA00023157"/>
    </source>
</evidence>
<evidence type="ECO:0000256" key="3">
    <source>
        <dbReference type="ARBA" id="ARBA00007469"/>
    </source>
</evidence>
<organism evidence="19 20">
    <name type="scientific">Recurvomyces mirabilis</name>
    <dbReference type="NCBI Taxonomy" id="574656"/>
    <lineage>
        <taxon>Eukaryota</taxon>
        <taxon>Fungi</taxon>
        <taxon>Dikarya</taxon>
        <taxon>Ascomycota</taxon>
        <taxon>Pezizomycotina</taxon>
        <taxon>Dothideomycetes</taxon>
        <taxon>Dothideomycetidae</taxon>
        <taxon>Mycosphaerellales</taxon>
        <taxon>Teratosphaeriaceae</taxon>
        <taxon>Recurvomyces</taxon>
    </lineage>
</organism>
<dbReference type="InterPro" id="IPR033697">
    <property type="entry name" value="Ribonuclease_T2_eukaryotic"/>
</dbReference>
<dbReference type="InterPro" id="IPR018188">
    <property type="entry name" value="RNase_T2_His_AS_1"/>
</dbReference>
<dbReference type="PANTHER" id="PTHR11240">
    <property type="entry name" value="RIBONUCLEASE T2"/>
    <property type="match status" value="1"/>
</dbReference>
<evidence type="ECO:0000259" key="18">
    <source>
        <dbReference type="Pfam" id="PF25488"/>
    </source>
</evidence>
<evidence type="ECO:0000256" key="10">
    <source>
        <dbReference type="ARBA" id="ARBA00022801"/>
    </source>
</evidence>
<comment type="caution">
    <text evidence="19">The sequence shown here is derived from an EMBL/GenBank/DDBJ whole genome shotgun (WGS) entry which is preliminary data.</text>
</comment>
<evidence type="ECO:0000256" key="7">
    <source>
        <dbReference type="ARBA" id="ARBA00022722"/>
    </source>
</evidence>
<comment type="similarity">
    <text evidence="3 17">Belongs to the RNase T2 family.</text>
</comment>
<evidence type="ECO:0000313" key="19">
    <source>
        <dbReference type="EMBL" id="KAK3671444.1"/>
    </source>
</evidence>
<dbReference type="InterPro" id="IPR036430">
    <property type="entry name" value="RNase_T2-like_sf"/>
</dbReference>
<evidence type="ECO:0000256" key="13">
    <source>
        <dbReference type="ARBA" id="ARBA00023239"/>
    </source>
</evidence>
<keyword evidence="6" id="KW-0926">Vacuole</keyword>
<evidence type="ECO:0000256" key="16">
    <source>
        <dbReference type="PIRSR" id="PIRSR633697-1"/>
    </source>
</evidence>
<evidence type="ECO:0000256" key="14">
    <source>
        <dbReference type="ARBA" id="ARBA00025494"/>
    </source>
</evidence>
<proteinExistence type="inferred from homology"/>
<keyword evidence="13 19" id="KW-0456">Lyase</keyword>
<protein>
    <recommendedName>
        <fullName evidence="15">Ribonuclease T2-like</fullName>
        <ecNumber evidence="4">4.6.1.19</ecNumber>
    </recommendedName>
</protein>
<keyword evidence="10" id="KW-0378">Hydrolase</keyword>
<evidence type="ECO:0000256" key="9">
    <source>
        <dbReference type="ARBA" id="ARBA00022759"/>
    </source>
</evidence>
<keyword evidence="5" id="KW-0963">Cytoplasm</keyword>
<keyword evidence="11" id="KW-1015">Disulfide bond</keyword>
<dbReference type="GO" id="GO:0005775">
    <property type="term" value="C:vacuolar lumen"/>
    <property type="evidence" value="ECO:0007669"/>
    <property type="project" value="UniProtKB-SubCell"/>
</dbReference>